<gene>
    <name evidence="1" type="ORF">MSBRM_3103</name>
</gene>
<accession>A0A0E3LP89</accession>
<dbReference type="SUPFAM" id="SSF46785">
    <property type="entry name" value="Winged helix' DNA-binding domain"/>
    <property type="match status" value="1"/>
</dbReference>
<dbReference type="AlphaFoldDB" id="A0A0E3LP89"/>
<dbReference type="Gene3D" id="1.10.10.10">
    <property type="entry name" value="Winged helix-like DNA-binding domain superfamily/Winged helix DNA-binding domain"/>
    <property type="match status" value="1"/>
</dbReference>
<name>A0A0E3LP89_METBA</name>
<dbReference type="InterPro" id="IPR036390">
    <property type="entry name" value="WH_DNA-bd_sf"/>
</dbReference>
<dbReference type="Proteomes" id="UP000033033">
    <property type="component" value="Chromosome"/>
</dbReference>
<keyword evidence="2" id="KW-1185">Reference proteome</keyword>
<dbReference type="KEGG" id="mby:MSBRM_3103"/>
<evidence type="ECO:0000313" key="1">
    <source>
        <dbReference type="EMBL" id="AKB56101.1"/>
    </source>
</evidence>
<proteinExistence type="predicted"/>
<reference evidence="1 2" key="1">
    <citation type="submission" date="2014-07" db="EMBL/GenBank/DDBJ databases">
        <title>Methanogenic archaea and the global carbon cycle.</title>
        <authorList>
            <person name="Henriksen J.R."/>
            <person name="Luke J."/>
            <person name="Reinhart S."/>
            <person name="Benedict M.N."/>
            <person name="Youngblut N.D."/>
            <person name="Metcalf M.E."/>
            <person name="Whitaker R.J."/>
            <person name="Metcalf W.W."/>
        </authorList>
    </citation>
    <scope>NUCLEOTIDE SEQUENCE [LARGE SCALE GENOMIC DNA]</scope>
    <source>
        <strain evidence="1 2">MS</strain>
    </source>
</reference>
<evidence type="ECO:0000313" key="2">
    <source>
        <dbReference type="Proteomes" id="UP000033033"/>
    </source>
</evidence>
<dbReference type="GeneID" id="24846430"/>
<dbReference type="RefSeq" id="WP_230628981.1">
    <property type="nucleotide sequence ID" value="NZ_CP009528.1"/>
</dbReference>
<dbReference type="EMBL" id="CP009528">
    <property type="protein sequence ID" value="AKB56101.1"/>
    <property type="molecule type" value="Genomic_DNA"/>
</dbReference>
<organism evidence="1 2">
    <name type="scientific">Methanosarcina barkeri MS</name>
    <dbReference type="NCBI Taxonomy" id="1434108"/>
    <lineage>
        <taxon>Archaea</taxon>
        <taxon>Methanobacteriati</taxon>
        <taxon>Methanobacteriota</taxon>
        <taxon>Stenosarchaea group</taxon>
        <taxon>Methanomicrobia</taxon>
        <taxon>Methanosarcinales</taxon>
        <taxon>Methanosarcinaceae</taxon>
        <taxon>Methanosarcina</taxon>
    </lineage>
</organism>
<dbReference type="PATRIC" id="fig|1434108.4.peg.3938"/>
<sequence>MNELNDLIGFVNGNSIRQKVLSLLSSKGEMEGKRVSKTLRVAHPTIAKTLDELEQKELITKKEEMYSLTESGIKVEKMIQQI</sequence>
<protein>
    <submittedName>
        <fullName evidence="1">Mn-dependent transcriptional regulator</fullName>
    </submittedName>
</protein>
<dbReference type="HOGENOM" id="CLU_191927_0_0_2"/>
<dbReference type="InterPro" id="IPR036388">
    <property type="entry name" value="WH-like_DNA-bd_sf"/>
</dbReference>